<evidence type="ECO:0000313" key="10">
    <source>
        <dbReference type="Proteomes" id="UP001054846"/>
    </source>
</evidence>
<feature type="domain" description="Bacterial sugar transferase" evidence="8">
    <location>
        <begin position="20"/>
        <end position="213"/>
    </location>
</feature>
<dbReference type="InterPro" id="IPR017475">
    <property type="entry name" value="EPS_sugar_tfrase"/>
</dbReference>
<dbReference type="Pfam" id="PF02397">
    <property type="entry name" value="Bac_transf"/>
    <property type="match status" value="1"/>
</dbReference>
<name>A0ABY3PP44_9CYAN</name>
<reference evidence="9 10" key="1">
    <citation type="journal article" date="2021" name="Genome Biol. Evol.">
        <title>Complete Genome Sequencing of a Novel Gloeobacter Species from a Waterfall Cave in Mexico.</title>
        <authorList>
            <person name="Saw J.H."/>
            <person name="Cardona T."/>
            <person name="Montejano G."/>
        </authorList>
    </citation>
    <scope>NUCLEOTIDE SEQUENCE [LARGE SCALE GENOMIC DNA]</scope>
    <source>
        <strain evidence="9">MG652769</strain>
    </source>
</reference>
<evidence type="ECO:0000256" key="5">
    <source>
        <dbReference type="ARBA" id="ARBA00022989"/>
    </source>
</evidence>
<evidence type="ECO:0000256" key="1">
    <source>
        <dbReference type="ARBA" id="ARBA00004141"/>
    </source>
</evidence>
<evidence type="ECO:0000256" key="4">
    <source>
        <dbReference type="ARBA" id="ARBA00022692"/>
    </source>
</evidence>
<evidence type="ECO:0000256" key="6">
    <source>
        <dbReference type="ARBA" id="ARBA00023136"/>
    </source>
</evidence>
<dbReference type="InterPro" id="IPR003362">
    <property type="entry name" value="Bact_transf"/>
</dbReference>
<keyword evidence="5 7" id="KW-1133">Transmembrane helix</keyword>
<dbReference type="PANTHER" id="PTHR30576:SF23">
    <property type="entry name" value="GLUCOSYLTRANSFERASE"/>
    <property type="match status" value="1"/>
</dbReference>
<dbReference type="RefSeq" id="WP_256997531.1">
    <property type="nucleotide sequence ID" value="NZ_CP063845.1"/>
</dbReference>
<feature type="transmembrane region" description="Helical" evidence="7">
    <location>
        <begin position="21"/>
        <end position="46"/>
    </location>
</feature>
<evidence type="ECO:0000256" key="2">
    <source>
        <dbReference type="ARBA" id="ARBA00006464"/>
    </source>
</evidence>
<keyword evidence="6 7" id="KW-0472">Membrane</keyword>
<sequence length="219" mass="24846">MDTLTRKTEVRSLQHQLLGKRLLDFLGAAAGLLLLSPVFAFIAIAIRLDSPGPVFFRQKRMGVGGQTFLVWKFRTMVADAEAQLKRLEQFNESEGGVLFKMKNDPRVTGLGQFLRRTSLDELPQLFNVLWGEMSLVGPRPLQERDCQRARAVVDSTRLALRQSVMPGMTGLWQVSGRSELSFEQMLDLDLVYVENWSLAYDLTLLWRTIVVVVARRGAY</sequence>
<protein>
    <submittedName>
        <fullName evidence="9">Exopolysaccharide biosynthesis polyprenyl glycosylphosphotransferase</fullName>
    </submittedName>
</protein>
<evidence type="ECO:0000313" key="9">
    <source>
        <dbReference type="EMBL" id="UFP95427.1"/>
    </source>
</evidence>
<comment type="subcellular location">
    <subcellularLocation>
        <location evidence="1">Membrane</location>
        <topology evidence="1">Multi-pass membrane protein</topology>
    </subcellularLocation>
</comment>
<organism evidence="9 10">
    <name type="scientific">Gloeobacter morelensis MG652769</name>
    <dbReference type="NCBI Taxonomy" id="2781736"/>
    <lineage>
        <taxon>Bacteria</taxon>
        <taxon>Bacillati</taxon>
        <taxon>Cyanobacteriota</taxon>
        <taxon>Cyanophyceae</taxon>
        <taxon>Gloeobacterales</taxon>
        <taxon>Gloeobacteraceae</taxon>
        <taxon>Gloeobacter</taxon>
        <taxon>Gloeobacter morelensis</taxon>
    </lineage>
</organism>
<dbReference type="NCBIfam" id="TIGR03025">
    <property type="entry name" value="EPS_sugtrans"/>
    <property type="match status" value="1"/>
</dbReference>
<dbReference type="PANTHER" id="PTHR30576">
    <property type="entry name" value="COLANIC BIOSYNTHESIS UDP-GLUCOSE LIPID CARRIER TRANSFERASE"/>
    <property type="match status" value="1"/>
</dbReference>
<dbReference type="EMBL" id="CP063845">
    <property type="protein sequence ID" value="UFP95427.1"/>
    <property type="molecule type" value="Genomic_DNA"/>
</dbReference>
<keyword evidence="4 7" id="KW-0812">Transmembrane</keyword>
<keyword evidence="3" id="KW-0808">Transferase</keyword>
<evidence type="ECO:0000256" key="7">
    <source>
        <dbReference type="SAM" id="Phobius"/>
    </source>
</evidence>
<proteinExistence type="inferred from homology"/>
<evidence type="ECO:0000259" key="8">
    <source>
        <dbReference type="Pfam" id="PF02397"/>
    </source>
</evidence>
<comment type="similarity">
    <text evidence="2">Belongs to the bacterial sugar transferase family.</text>
</comment>
<gene>
    <name evidence="9" type="ORF">ISF26_04035</name>
</gene>
<keyword evidence="10" id="KW-1185">Reference proteome</keyword>
<accession>A0ABY3PP44</accession>
<evidence type="ECO:0000256" key="3">
    <source>
        <dbReference type="ARBA" id="ARBA00022679"/>
    </source>
</evidence>
<dbReference type="Proteomes" id="UP001054846">
    <property type="component" value="Chromosome"/>
</dbReference>